<feature type="non-terminal residue" evidence="1">
    <location>
        <position position="24"/>
    </location>
</feature>
<protein>
    <submittedName>
        <fullName evidence="1">Uncharacterized protein</fullName>
    </submittedName>
</protein>
<dbReference type="EMBL" id="LAZR01055199">
    <property type="protein sequence ID" value="KKK76911.1"/>
    <property type="molecule type" value="Genomic_DNA"/>
</dbReference>
<reference evidence="1" key="1">
    <citation type="journal article" date="2015" name="Nature">
        <title>Complex archaea that bridge the gap between prokaryotes and eukaryotes.</title>
        <authorList>
            <person name="Spang A."/>
            <person name="Saw J.H."/>
            <person name="Jorgensen S.L."/>
            <person name="Zaremba-Niedzwiedzka K."/>
            <person name="Martijn J."/>
            <person name="Lind A.E."/>
            <person name="van Eijk R."/>
            <person name="Schleper C."/>
            <person name="Guy L."/>
            <person name="Ettema T.J."/>
        </authorList>
    </citation>
    <scope>NUCLEOTIDE SEQUENCE</scope>
</reference>
<accession>A0A0F9AX93</accession>
<name>A0A0F9AX93_9ZZZZ</name>
<gene>
    <name evidence="1" type="ORF">LCGC14_2858870</name>
</gene>
<comment type="caution">
    <text evidence="1">The sequence shown here is derived from an EMBL/GenBank/DDBJ whole genome shotgun (WGS) entry which is preliminary data.</text>
</comment>
<evidence type="ECO:0000313" key="1">
    <source>
        <dbReference type="EMBL" id="KKK76911.1"/>
    </source>
</evidence>
<organism evidence="1">
    <name type="scientific">marine sediment metagenome</name>
    <dbReference type="NCBI Taxonomy" id="412755"/>
    <lineage>
        <taxon>unclassified sequences</taxon>
        <taxon>metagenomes</taxon>
        <taxon>ecological metagenomes</taxon>
    </lineage>
</organism>
<sequence>MSNPFIDRSNYIRVPASGLKLGMF</sequence>
<dbReference type="AlphaFoldDB" id="A0A0F9AX93"/>
<proteinExistence type="predicted"/>